<name>A0A7W7I0N6_9ACTN</name>
<proteinExistence type="predicted"/>
<dbReference type="AlphaFoldDB" id="A0A7W7I0N6"/>
<organism evidence="2 3">
    <name type="scientific">Actinoplanes digitatis</name>
    <dbReference type="NCBI Taxonomy" id="1868"/>
    <lineage>
        <taxon>Bacteria</taxon>
        <taxon>Bacillati</taxon>
        <taxon>Actinomycetota</taxon>
        <taxon>Actinomycetes</taxon>
        <taxon>Micromonosporales</taxon>
        <taxon>Micromonosporaceae</taxon>
        <taxon>Actinoplanes</taxon>
    </lineage>
</organism>
<dbReference type="RefSeq" id="WP_184995510.1">
    <property type="nucleotide sequence ID" value="NZ_BOMK01000048.1"/>
</dbReference>
<feature type="region of interest" description="Disordered" evidence="1">
    <location>
        <begin position="1"/>
        <end position="60"/>
    </location>
</feature>
<evidence type="ECO:0000313" key="3">
    <source>
        <dbReference type="Proteomes" id="UP000578112"/>
    </source>
</evidence>
<comment type="caution">
    <text evidence="2">The sequence shown here is derived from an EMBL/GenBank/DDBJ whole genome shotgun (WGS) entry which is preliminary data.</text>
</comment>
<gene>
    <name evidence="2" type="ORF">BJ971_004862</name>
</gene>
<dbReference type="EMBL" id="JACHNH010000001">
    <property type="protein sequence ID" value="MBB4764306.1"/>
    <property type="molecule type" value="Genomic_DNA"/>
</dbReference>
<protein>
    <submittedName>
        <fullName evidence="2">Uncharacterized protein</fullName>
    </submittedName>
</protein>
<accession>A0A7W7I0N6</accession>
<evidence type="ECO:0000313" key="2">
    <source>
        <dbReference type="EMBL" id="MBB4764306.1"/>
    </source>
</evidence>
<evidence type="ECO:0000256" key="1">
    <source>
        <dbReference type="SAM" id="MobiDB-lite"/>
    </source>
</evidence>
<dbReference type="Proteomes" id="UP000578112">
    <property type="component" value="Unassembled WGS sequence"/>
</dbReference>
<reference evidence="2 3" key="1">
    <citation type="submission" date="2020-08" db="EMBL/GenBank/DDBJ databases">
        <title>Sequencing the genomes of 1000 actinobacteria strains.</title>
        <authorList>
            <person name="Klenk H.-P."/>
        </authorList>
    </citation>
    <scope>NUCLEOTIDE SEQUENCE [LARGE SCALE GENOMIC DNA]</scope>
    <source>
        <strain evidence="2 3">DSM 43149</strain>
    </source>
</reference>
<sequence>MADGTAVPQPDGDDYEYDEAHDADVRAQQPTDPPPVRMPEGIHVTDTDGDYGYDSAHDLS</sequence>
<keyword evidence="3" id="KW-1185">Reference proteome</keyword>